<evidence type="ECO:0000313" key="3">
    <source>
        <dbReference type="Proteomes" id="UP000094527"/>
    </source>
</evidence>
<sequence length="312" mass="34157">MKGGASVEIVEQTVYHSRRNSFGGHSSFGSFDSFHHSHSHVITNSFKNSENYLALESFLVGDGHTVLTVGDGVFSYPFMVQLPPRLVSSFGRAGTPLAYRSNDSRGESDVTYHLEAGMKLVGREDLVMSKPISIHAILNLNTLSEASLVGEVEESKTFRRICFCLGCQSNPLSVKVRIPKMGYLPGETISFQVEVNNQSGKDINDLTAQLVEVVVVHAMDKTKTLLTTVTEEIRRGETGAYDNWQGELVVPQEGVVYPSKLGGGCSIIDLDYFIKVTVHVVGCCSLNLEVVCNYSLEPVVHVSPECQVSESF</sequence>
<dbReference type="InterPro" id="IPR014752">
    <property type="entry name" value="Arrestin-like_C"/>
</dbReference>
<evidence type="ECO:0000259" key="1">
    <source>
        <dbReference type="SMART" id="SM01017"/>
    </source>
</evidence>
<dbReference type="Proteomes" id="UP000094527">
    <property type="component" value="Unassembled WGS sequence"/>
</dbReference>
<dbReference type="PANTHER" id="PTHR11188">
    <property type="entry name" value="ARRESTIN DOMAIN CONTAINING PROTEIN"/>
    <property type="match status" value="1"/>
</dbReference>
<proteinExistence type="predicted"/>
<dbReference type="InterPro" id="IPR011022">
    <property type="entry name" value="Arrestin_C-like"/>
</dbReference>
<name>A0A1D2M6P4_ORCCI</name>
<dbReference type="Gene3D" id="2.60.40.640">
    <property type="match status" value="2"/>
</dbReference>
<dbReference type="Pfam" id="PF02752">
    <property type="entry name" value="Arrestin_C"/>
    <property type="match status" value="1"/>
</dbReference>
<dbReference type="AlphaFoldDB" id="A0A1D2M6P4"/>
<keyword evidence="3" id="KW-1185">Reference proteome</keyword>
<gene>
    <name evidence="2" type="ORF">Ocin01_18039</name>
</gene>
<accession>A0A1D2M6P4</accession>
<dbReference type="OrthoDB" id="2333384at2759"/>
<dbReference type="GO" id="GO:0015031">
    <property type="term" value="P:protein transport"/>
    <property type="evidence" value="ECO:0007669"/>
    <property type="project" value="TreeGrafter"/>
</dbReference>
<dbReference type="InterPro" id="IPR014756">
    <property type="entry name" value="Ig_E-set"/>
</dbReference>
<dbReference type="PANTHER" id="PTHR11188:SF176">
    <property type="entry name" value="ARRESTIN DOMAIN-CONTAINING PROTEIN 1"/>
    <property type="match status" value="1"/>
</dbReference>
<reference evidence="2 3" key="1">
    <citation type="journal article" date="2016" name="Genome Biol. Evol.">
        <title>Gene Family Evolution Reflects Adaptation to Soil Environmental Stressors in the Genome of the Collembolan Orchesella cincta.</title>
        <authorList>
            <person name="Faddeeva-Vakhrusheva A."/>
            <person name="Derks M.F."/>
            <person name="Anvar S.Y."/>
            <person name="Agamennone V."/>
            <person name="Suring W."/>
            <person name="Smit S."/>
            <person name="van Straalen N.M."/>
            <person name="Roelofs D."/>
        </authorList>
    </citation>
    <scope>NUCLEOTIDE SEQUENCE [LARGE SCALE GENOMIC DNA]</scope>
    <source>
        <tissue evidence="2">Mixed pool</tissue>
    </source>
</reference>
<evidence type="ECO:0000313" key="2">
    <source>
        <dbReference type="EMBL" id="ODM88643.1"/>
    </source>
</evidence>
<dbReference type="GO" id="GO:0005737">
    <property type="term" value="C:cytoplasm"/>
    <property type="evidence" value="ECO:0007669"/>
    <property type="project" value="TreeGrafter"/>
</dbReference>
<dbReference type="EMBL" id="LJIJ01003349">
    <property type="protein sequence ID" value="ODM88643.1"/>
    <property type="molecule type" value="Genomic_DNA"/>
</dbReference>
<dbReference type="SUPFAM" id="SSF81296">
    <property type="entry name" value="E set domains"/>
    <property type="match status" value="1"/>
</dbReference>
<protein>
    <submittedName>
        <fullName evidence="2">Arrestin domain-containing protein 3</fullName>
    </submittedName>
</protein>
<dbReference type="SMART" id="SM01017">
    <property type="entry name" value="Arrestin_C"/>
    <property type="match status" value="1"/>
</dbReference>
<comment type="caution">
    <text evidence="2">The sequence shown here is derived from an EMBL/GenBank/DDBJ whole genome shotgun (WGS) entry which is preliminary data.</text>
</comment>
<feature type="domain" description="Arrestin C-terminal-like" evidence="1">
    <location>
        <begin position="168"/>
        <end position="296"/>
    </location>
</feature>
<organism evidence="2 3">
    <name type="scientific">Orchesella cincta</name>
    <name type="common">Springtail</name>
    <name type="synonym">Podura cincta</name>
    <dbReference type="NCBI Taxonomy" id="48709"/>
    <lineage>
        <taxon>Eukaryota</taxon>
        <taxon>Metazoa</taxon>
        <taxon>Ecdysozoa</taxon>
        <taxon>Arthropoda</taxon>
        <taxon>Hexapoda</taxon>
        <taxon>Collembola</taxon>
        <taxon>Entomobryomorpha</taxon>
        <taxon>Entomobryoidea</taxon>
        <taxon>Orchesellidae</taxon>
        <taxon>Orchesellinae</taxon>
        <taxon>Orchesella</taxon>
    </lineage>
</organism>
<dbReference type="STRING" id="48709.A0A1D2M6P4"/>
<dbReference type="InterPro" id="IPR050357">
    <property type="entry name" value="Arrestin_domain-protein"/>
</dbReference>